<evidence type="ECO:0000313" key="1">
    <source>
        <dbReference type="EMBL" id="CAB4935410.1"/>
    </source>
</evidence>
<reference evidence="1" key="1">
    <citation type="submission" date="2020-05" db="EMBL/GenBank/DDBJ databases">
        <authorList>
            <person name="Chiriac C."/>
            <person name="Salcher M."/>
            <person name="Ghai R."/>
            <person name="Kavagutti S V."/>
        </authorList>
    </citation>
    <scope>NUCLEOTIDE SEQUENCE</scope>
</reference>
<name>A0A6J7IXD4_9ZZZZ</name>
<dbReference type="AlphaFoldDB" id="A0A6J7IXD4"/>
<dbReference type="EMBL" id="CAFBNE010000011">
    <property type="protein sequence ID" value="CAB4935410.1"/>
    <property type="molecule type" value="Genomic_DNA"/>
</dbReference>
<organism evidence="1">
    <name type="scientific">freshwater metagenome</name>
    <dbReference type="NCBI Taxonomy" id="449393"/>
    <lineage>
        <taxon>unclassified sequences</taxon>
        <taxon>metagenomes</taxon>
        <taxon>ecological metagenomes</taxon>
    </lineage>
</organism>
<sequence length="97" mass="10398">MDSFMVVCTFAPGTDMGEVMAVVAEEQAKVAELKELGSIGALYLSTRERGTVFLEIFADSSDGAREAVVSLPMSKWWDLDIFPINAPVARGLAADPS</sequence>
<gene>
    <name evidence="1" type="ORF">UFOPK3772_00531</name>
</gene>
<dbReference type="Gene3D" id="3.30.70.1060">
    <property type="entry name" value="Dimeric alpha+beta barrel"/>
    <property type="match status" value="1"/>
</dbReference>
<accession>A0A6J7IXD4</accession>
<proteinExistence type="predicted"/>
<protein>
    <submittedName>
        <fullName evidence="1">Unannotated protein</fullName>
    </submittedName>
</protein>